<dbReference type="AlphaFoldDB" id="A0A0G1RX47"/>
<reference evidence="1 2" key="1">
    <citation type="journal article" date="2015" name="Nature">
        <title>rRNA introns, odd ribosomes, and small enigmatic genomes across a large radiation of phyla.</title>
        <authorList>
            <person name="Brown C.T."/>
            <person name="Hug L.A."/>
            <person name="Thomas B.C."/>
            <person name="Sharon I."/>
            <person name="Castelle C.J."/>
            <person name="Singh A."/>
            <person name="Wilkins M.J."/>
            <person name="Williams K.H."/>
            <person name="Banfield J.F."/>
        </authorList>
    </citation>
    <scope>NUCLEOTIDE SEQUENCE [LARGE SCALE GENOMIC DNA]</scope>
</reference>
<accession>A0A0G1RX47</accession>
<name>A0A0G1RX47_9BACT</name>
<comment type="caution">
    <text evidence="1">The sequence shown here is derived from an EMBL/GenBank/DDBJ whole genome shotgun (WGS) entry which is preliminary data.</text>
</comment>
<evidence type="ECO:0000313" key="2">
    <source>
        <dbReference type="Proteomes" id="UP000034067"/>
    </source>
</evidence>
<sequence>MPNTIASRVYRDKYRTASLEQVLRNALICEKICEVDRSDNKRIQNPYGSQPTATVQAIAGTYSVDTFTTTDDTLTVTDEVIVAEHIFDFEDLLTNFNMFAARTDEQNYSVAYKIDYFVLNSLCEDGTGAYTTPTGGFTTAANINVIMSNLISKVAGYADTYKGLFLVLENTDIVGFVQAQATNGFSFADAALKNGWMTNYMGVDIYVVRSGTFVTATIGTRSDIANDGHRVFGVKNVATYASPRGIKWEEKSVTGKTGMEVVTYGYVGFKLWTTKAALVVDITLA</sequence>
<proteinExistence type="predicted"/>
<organism evidence="1 2">
    <name type="scientific">Candidatus Azambacteria bacterium GW2011_GWB1_46_27</name>
    <dbReference type="NCBI Taxonomy" id="1618617"/>
    <lineage>
        <taxon>Bacteria</taxon>
        <taxon>Candidatus Azamiibacteriota</taxon>
    </lineage>
</organism>
<protein>
    <recommendedName>
        <fullName evidence="3">Major capsid protein</fullName>
    </recommendedName>
</protein>
<evidence type="ECO:0008006" key="3">
    <source>
        <dbReference type="Google" id="ProtNLM"/>
    </source>
</evidence>
<dbReference type="EMBL" id="LCMJ01000031">
    <property type="protein sequence ID" value="KKU34563.1"/>
    <property type="molecule type" value="Genomic_DNA"/>
</dbReference>
<gene>
    <name evidence="1" type="ORF">UX48_C0031G0011</name>
</gene>
<dbReference type="Proteomes" id="UP000034067">
    <property type="component" value="Unassembled WGS sequence"/>
</dbReference>
<evidence type="ECO:0000313" key="1">
    <source>
        <dbReference type="EMBL" id="KKU34563.1"/>
    </source>
</evidence>